<reference evidence="2 3" key="1">
    <citation type="journal article" date="2007" name="Archaea">
        <title>The genome of Hyperthermus butylicus: a sulfur-reducing, peptide fermenting, neutrophilic Crenarchaeote growing up to 108 degrees C.</title>
        <authorList>
            <person name="Brugger K."/>
            <person name="Chen L."/>
            <person name="Stark M."/>
            <person name="Zibat A."/>
            <person name="Redder P."/>
            <person name="Ruepp A."/>
            <person name="Awayez M."/>
            <person name="She Q."/>
            <person name="Garrett R.A."/>
            <person name="Klenk H.P."/>
        </authorList>
    </citation>
    <scope>NUCLEOTIDE SEQUENCE [LARGE SCALE GENOMIC DNA]</scope>
    <source>
        <strain evidence="3">DSM 5456 / JCM 9403 / PLM1-5</strain>
    </source>
</reference>
<dbReference type="HOGENOM" id="CLU_1754683_0_0_2"/>
<name>A2BJK5_HYPBU</name>
<feature type="transmembrane region" description="Helical" evidence="1">
    <location>
        <begin position="107"/>
        <end position="127"/>
    </location>
</feature>
<organism evidence="2 3">
    <name type="scientific">Hyperthermus butylicus (strain DSM 5456 / JCM 9403 / PLM1-5)</name>
    <dbReference type="NCBI Taxonomy" id="415426"/>
    <lineage>
        <taxon>Archaea</taxon>
        <taxon>Thermoproteota</taxon>
        <taxon>Thermoprotei</taxon>
        <taxon>Desulfurococcales</taxon>
        <taxon>Pyrodictiaceae</taxon>
        <taxon>Hyperthermus</taxon>
    </lineage>
</organism>
<keyword evidence="1" id="KW-1133">Transmembrane helix</keyword>
<keyword evidence="3" id="KW-1185">Reference proteome</keyword>
<dbReference type="EnsemblBacteria" id="ABM80166">
    <property type="protein sequence ID" value="ABM80166"/>
    <property type="gene ID" value="Hbut_0294"/>
</dbReference>
<keyword evidence="1" id="KW-0472">Membrane</keyword>
<gene>
    <name evidence="2" type="ordered locus">Hbut_0294</name>
</gene>
<dbReference type="STRING" id="415426.Hbut_0294"/>
<dbReference type="EMBL" id="CP000493">
    <property type="protein sequence ID" value="ABM80166.1"/>
    <property type="molecule type" value="Genomic_DNA"/>
</dbReference>
<feature type="transmembrane region" description="Helical" evidence="1">
    <location>
        <begin position="78"/>
        <end position="95"/>
    </location>
</feature>
<keyword evidence="1" id="KW-0812">Transmembrane</keyword>
<dbReference type="Proteomes" id="UP000002593">
    <property type="component" value="Chromosome"/>
</dbReference>
<evidence type="ECO:0000313" key="2">
    <source>
        <dbReference type="EMBL" id="ABM80166.1"/>
    </source>
</evidence>
<dbReference type="GeneID" id="4781667"/>
<sequence length="148" mass="16116">MQRLERAIAAIGRGIVTGVAYYTVFVLVLHRILATMAPSIEPITENIHTYLAAVILLAVLSTAETALQDVYIVAPLKILSKLLAALIFADIVNYGNVEAVIQGVRVYINISPIVYTMILLSLAYGALDAASYTKARAEERLKKPQTQT</sequence>
<accession>A2BJK5</accession>
<dbReference type="KEGG" id="hbu:Hbut_0294"/>
<evidence type="ECO:0000256" key="1">
    <source>
        <dbReference type="SAM" id="Phobius"/>
    </source>
</evidence>
<feature type="transmembrane region" description="Helical" evidence="1">
    <location>
        <begin position="7"/>
        <end position="27"/>
    </location>
</feature>
<proteinExistence type="predicted"/>
<dbReference type="RefSeq" id="WP_011821484.1">
    <property type="nucleotide sequence ID" value="NC_008818.1"/>
</dbReference>
<evidence type="ECO:0000313" key="3">
    <source>
        <dbReference type="Proteomes" id="UP000002593"/>
    </source>
</evidence>
<dbReference type="AlphaFoldDB" id="A2BJK5"/>
<protein>
    <submittedName>
        <fullName evidence="2">Uncharacterized protein</fullName>
    </submittedName>
</protein>
<feature type="transmembrane region" description="Helical" evidence="1">
    <location>
        <begin position="47"/>
        <end position="66"/>
    </location>
</feature>